<reference evidence="6 7" key="1">
    <citation type="submission" date="2024-05" db="EMBL/GenBank/DDBJ databases">
        <title>Genome sequencing of Marine Estuary Bacteria, Shewanella vesiculosa and S. baltica, and Pseudomonas syringae.</title>
        <authorList>
            <person name="Gurung A."/>
            <person name="Maclea K.S."/>
        </authorList>
    </citation>
    <scope>NUCLEOTIDE SEQUENCE [LARGE SCALE GENOMIC DNA]</scope>
    <source>
        <strain evidence="6 7">1A</strain>
    </source>
</reference>
<dbReference type="Proteomes" id="UP001477278">
    <property type="component" value="Unassembled WGS sequence"/>
</dbReference>
<keyword evidence="7" id="KW-1185">Reference proteome</keyword>
<dbReference type="EMBL" id="JBDPZN010000005">
    <property type="protein sequence ID" value="MEO3683275.1"/>
    <property type="molecule type" value="Genomic_DNA"/>
</dbReference>
<keyword evidence="4" id="KW-1133">Transmembrane helix</keyword>
<evidence type="ECO:0000256" key="2">
    <source>
        <dbReference type="ARBA" id="ARBA00022777"/>
    </source>
</evidence>
<sequence length="364" mass="40879">MTLGLTIPNEKSYEQKTAWVYLINLGFYFIPLYFMHGQWLNITIAILLLVPFIIGYFWAYNCSKERAVKPIGLMFVTAIASSFVSSGAISLFSFCCFFIGFFYSLRTAILSFIGLSILLLVIDISMDYTGYFFTFYGMGICLGVGVFGIIEQNRQRIKRQQQQSKDEVANLATALERERIGRDLHDVMGHHLAAIALKAELADKLIASGKIDLAQQQIHQVSVITRDCLSQIRHTVSGYKHQGLTHTLNTLANTLRDNAIAVSIEGTFPKLSELMESQISLLLTELINNTIKHSHATHCTLRIEQSPNCLKLNFIENVPVKTITKGNGLTGIQERVTLLHGTIDYQLIPHYKVSIQLPLSESVR</sequence>
<dbReference type="PANTHER" id="PTHR24421:SF63">
    <property type="entry name" value="SENSOR HISTIDINE KINASE DESK"/>
    <property type="match status" value="1"/>
</dbReference>
<evidence type="ECO:0000313" key="6">
    <source>
        <dbReference type="EMBL" id="MEO3683275.1"/>
    </source>
</evidence>
<evidence type="ECO:0000256" key="1">
    <source>
        <dbReference type="ARBA" id="ARBA00022679"/>
    </source>
</evidence>
<feature type="transmembrane region" description="Helical" evidence="4">
    <location>
        <begin position="18"/>
        <end position="35"/>
    </location>
</feature>
<comment type="caution">
    <text evidence="6">The sequence shown here is derived from an EMBL/GenBank/DDBJ whole genome shotgun (WGS) entry which is preliminary data.</text>
</comment>
<dbReference type="Gene3D" id="3.30.565.10">
    <property type="entry name" value="Histidine kinase-like ATPase, C-terminal domain"/>
    <property type="match status" value="1"/>
</dbReference>
<keyword evidence="4" id="KW-0472">Membrane</keyword>
<keyword evidence="3" id="KW-0902">Two-component regulatory system</keyword>
<feature type="transmembrane region" description="Helical" evidence="4">
    <location>
        <begin position="42"/>
        <end position="59"/>
    </location>
</feature>
<dbReference type="InterPro" id="IPR011712">
    <property type="entry name" value="Sig_transdc_His_kin_sub3_dim/P"/>
</dbReference>
<protein>
    <submittedName>
        <fullName evidence="6">Histidine kinase</fullName>
    </submittedName>
</protein>
<dbReference type="PANTHER" id="PTHR24421">
    <property type="entry name" value="NITRATE/NITRITE SENSOR PROTEIN NARX-RELATED"/>
    <property type="match status" value="1"/>
</dbReference>
<feature type="transmembrane region" description="Helical" evidence="4">
    <location>
        <begin position="108"/>
        <end position="126"/>
    </location>
</feature>
<dbReference type="Pfam" id="PF07730">
    <property type="entry name" value="HisKA_3"/>
    <property type="match status" value="1"/>
</dbReference>
<dbReference type="InterPro" id="IPR050482">
    <property type="entry name" value="Sensor_HK_TwoCompSys"/>
</dbReference>
<dbReference type="InterPro" id="IPR036890">
    <property type="entry name" value="HATPase_C_sf"/>
</dbReference>
<dbReference type="SUPFAM" id="SSF55874">
    <property type="entry name" value="ATPase domain of HSP90 chaperone/DNA topoisomerase II/histidine kinase"/>
    <property type="match status" value="1"/>
</dbReference>
<name>A0ABV0FR17_9GAMM</name>
<keyword evidence="1" id="KW-0808">Transferase</keyword>
<accession>A0ABV0FR17</accession>
<feature type="transmembrane region" description="Helical" evidence="4">
    <location>
        <begin position="132"/>
        <end position="150"/>
    </location>
</feature>
<feature type="domain" description="Signal transduction histidine kinase subgroup 3 dimerisation and phosphoacceptor" evidence="5">
    <location>
        <begin position="176"/>
        <end position="243"/>
    </location>
</feature>
<dbReference type="RefSeq" id="WP_347690424.1">
    <property type="nucleotide sequence ID" value="NZ_JBDPZN010000005.1"/>
</dbReference>
<evidence type="ECO:0000256" key="4">
    <source>
        <dbReference type="SAM" id="Phobius"/>
    </source>
</evidence>
<dbReference type="Gene3D" id="1.20.5.1930">
    <property type="match status" value="1"/>
</dbReference>
<keyword evidence="4" id="KW-0812">Transmembrane</keyword>
<feature type="transmembrane region" description="Helical" evidence="4">
    <location>
        <begin position="71"/>
        <end position="101"/>
    </location>
</feature>
<dbReference type="GO" id="GO:0016301">
    <property type="term" value="F:kinase activity"/>
    <property type="evidence" value="ECO:0007669"/>
    <property type="project" value="UniProtKB-KW"/>
</dbReference>
<dbReference type="CDD" id="cd16917">
    <property type="entry name" value="HATPase_UhpB-NarQ-NarX-like"/>
    <property type="match status" value="1"/>
</dbReference>
<organism evidence="6 7">
    <name type="scientific">Shewanella vesiculosa</name>
    <dbReference type="NCBI Taxonomy" id="518738"/>
    <lineage>
        <taxon>Bacteria</taxon>
        <taxon>Pseudomonadati</taxon>
        <taxon>Pseudomonadota</taxon>
        <taxon>Gammaproteobacteria</taxon>
        <taxon>Alteromonadales</taxon>
        <taxon>Shewanellaceae</taxon>
        <taxon>Shewanella</taxon>
    </lineage>
</organism>
<proteinExistence type="predicted"/>
<gene>
    <name evidence="6" type="ORF">ABHN84_13365</name>
</gene>
<evidence type="ECO:0000256" key="3">
    <source>
        <dbReference type="ARBA" id="ARBA00023012"/>
    </source>
</evidence>
<keyword evidence="2 6" id="KW-0418">Kinase</keyword>
<evidence type="ECO:0000259" key="5">
    <source>
        <dbReference type="Pfam" id="PF07730"/>
    </source>
</evidence>
<evidence type="ECO:0000313" key="7">
    <source>
        <dbReference type="Proteomes" id="UP001477278"/>
    </source>
</evidence>